<dbReference type="AlphaFoldDB" id="J4W1Q8"/>
<protein>
    <submittedName>
        <fullName evidence="1">Uncharacterized protein</fullName>
    </submittedName>
</protein>
<name>J4W1Q8_BEAB2</name>
<dbReference type="Proteomes" id="UP000002762">
    <property type="component" value="Unassembled WGS sequence"/>
</dbReference>
<dbReference type="EMBL" id="JH725169">
    <property type="protein sequence ID" value="EJP64415.1"/>
    <property type="molecule type" value="Genomic_DNA"/>
</dbReference>
<gene>
    <name evidence="1" type="ORF">BBA_06797</name>
</gene>
<dbReference type="HOGENOM" id="CLU_3031997_0_0_1"/>
<reference evidence="1 2" key="1">
    <citation type="journal article" date="2012" name="Sci. Rep.">
        <title>Genomic perspectives on the evolution of fungal entomopathogenicity in Beauveria bassiana.</title>
        <authorList>
            <person name="Xiao G."/>
            <person name="Ying S.H."/>
            <person name="Zheng P."/>
            <person name="Wang Z.L."/>
            <person name="Zhang S."/>
            <person name="Xie X.Q."/>
            <person name="Shang Y."/>
            <person name="St Leger R.J."/>
            <person name="Zhao G.P."/>
            <person name="Wang C."/>
            <person name="Feng M.G."/>
        </authorList>
    </citation>
    <scope>NUCLEOTIDE SEQUENCE [LARGE SCALE GENOMIC DNA]</scope>
    <source>
        <strain evidence="1 2">ARSEF 2860</strain>
    </source>
</reference>
<sequence>MNAERLAPKLCFGAAPSRRALSNLRAAKTCSTASSRFHQYRQWTGLLVKLNVALV</sequence>
<accession>J4W1Q8</accession>
<proteinExistence type="predicted"/>
<organism evidence="1 2">
    <name type="scientific">Beauveria bassiana (strain ARSEF 2860)</name>
    <name type="common">White muscardine disease fungus</name>
    <name type="synonym">Tritirachium shiotae</name>
    <dbReference type="NCBI Taxonomy" id="655819"/>
    <lineage>
        <taxon>Eukaryota</taxon>
        <taxon>Fungi</taxon>
        <taxon>Dikarya</taxon>
        <taxon>Ascomycota</taxon>
        <taxon>Pezizomycotina</taxon>
        <taxon>Sordariomycetes</taxon>
        <taxon>Hypocreomycetidae</taxon>
        <taxon>Hypocreales</taxon>
        <taxon>Cordycipitaceae</taxon>
        <taxon>Beauveria</taxon>
    </lineage>
</organism>
<evidence type="ECO:0000313" key="1">
    <source>
        <dbReference type="EMBL" id="EJP64415.1"/>
    </source>
</evidence>
<dbReference type="RefSeq" id="XP_008600116.1">
    <property type="nucleotide sequence ID" value="XM_008601894.1"/>
</dbReference>
<keyword evidence="2" id="KW-1185">Reference proteome</keyword>
<dbReference type="InParanoid" id="J4W1Q8"/>
<evidence type="ECO:0000313" key="2">
    <source>
        <dbReference type="Proteomes" id="UP000002762"/>
    </source>
</evidence>
<dbReference type="GeneID" id="19889809"/>